<keyword evidence="2" id="KW-1185">Reference proteome</keyword>
<dbReference type="AlphaFoldDB" id="A0AAV7QNN2"/>
<reference evidence="1" key="1">
    <citation type="journal article" date="2022" name="bioRxiv">
        <title>Sequencing and chromosome-scale assembly of the giantPleurodeles waltlgenome.</title>
        <authorList>
            <person name="Brown T."/>
            <person name="Elewa A."/>
            <person name="Iarovenko S."/>
            <person name="Subramanian E."/>
            <person name="Araus A.J."/>
            <person name="Petzold A."/>
            <person name="Susuki M."/>
            <person name="Suzuki K.-i.T."/>
            <person name="Hayashi T."/>
            <person name="Toyoda A."/>
            <person name="Oliveira C."/>
            <person name="Osipova E."/>
            <person name="Leigh N.D."/>
            <person name="Simon A."/>
            <person name="Yun M.H."/>
        </authorList>
    </citation>
    <scope>NUCLEOTIDE SEQUENCE</scope>
    <source>
        <strain evidence="1">20211129_DDA</strain>
        <tissue evidence="1">Liver</tissue>
    </source>
</reference>
<sequence length="108" mass="11880">MGSAWTACPRLTHASGSFSRSSMQEAIVCVLTDYLEFNWQSATTKALGWEALKAVMRGACMGVTCGVQRQLDTTLGAQECKLAVLQGSEEKSQVCHEMIQMQRKEQFA</sequence>
<evidence type="ECO:0000313" key="1">
    <source>
        <dbReference type="EMBL" id="KAJ1141660.1"/>
    </source>
</evidence>
<protein>
    <submittedName>
        <fullName evidence="1">Uncharacterized protein</fullName>
    </submittedName>
</protein>
<evidence type="ECO:0000313" key="2">
    <source>
        <dbReference type="Proteomes" id="UP001066276"/>
    </source>
</evidence>
<gene>
    <name evidence="1" type="ORF">NDU88_007988</name>
</gene>
<organism evidence="1 2">
    <name type="scientific">Pleurodeles waltl</name>
    <name type="common">Iberian ribbed newt</name>
    <dbReference type="NCBI Taxonomy" id="8319"/>
    <lineage>
        <taxon>Eukaryota</taxon>
        <taxon>Metazoa</taxon>
        <taxon>Chordata</taxon>
        <taxon>Craniata</taxon>
        <taxon>Vertebrata</taxon>
        <taxon>Euteleostomi</taxon>
        <taxon>Amphibia</taxon>
        <taxon>Batrachia</taxon>
        <taxon>Caudata</taxon>
        <taxon>Salamandroidea</taxon>
        <taxon>Salamandridae</taxon>
        <taxon>Pleurodelinae</taxon>
        <taxon>Pleurodeles</taxon>
    </lineage>
</organism>
<comment type="caution">
    <text evidence="1">The sequence shown here is derived from an EMBL/GenBank/DDBJ whole genome shotgun (WGS) entry which is preliminary data.</text>
</comment>
<dbReference type="Proteomes" id="UP001066276">
    <property type="component" value="Chromosome 6"/>
</dbReference>
<dbReference type="EMBL" id="JANPWB010000010">
    <property type="protein sequence ID" value="KAJ1141660.1"/>
    <property type="molecule type" value="Genomic_DNA"/>
</dbReference>
<name>A0AAV7QNN2_PLEWA</name>
<accession>A0AAV7QNN2</accession>
<proteinExistence type="predicted"/>